<keyword evidence="1 4" id="KW-0378">Hydrolase</keyword>
<reference evidence="5" key="1">
    <citation type="journal article" date="2019" name="Int. J. Syst. Evol. Microbiol.">
        <title>The Global Catalogue of Microorganisms (GCM) 10K type strain sequencing project: providing services to taxonomists for standard genome sequencing and annotation.</title>
        <authorList>
            <consortium name="The Broad Institute Genomics Platform"/>
            <consortium name="The Broad Institute Genome Sequencing Center for Infectious Disease"/>
            <person name="Wu L."/>
            <person name="Ma J."/>
        </authorList>
    </citation>
    <scope>NUCLEOTIDE SEQUENCE [LARGE SCALE GENOMIC DNA]</scope>
    <source>
        <strain evidence="5">CCUG 49018</strain>
    </source>
</reference>
<dbReference type="InterPro" id="IPR013094">
    <property type="entry name" value="AB_hydrolase_3"/>
</dbReference>
<feature type="domain" description="Alpha/beta hydrolase fold-3" evidence="3">
    <location>
        <begin position="107"/>
        <end position="313"/>
    </location>
</feature>
<gene>
    <name evidence="4" type="ORF">ACFQ34_19040</name>
</gene>
<organism evidence="4 5">
    <name type="scientific">Pseudonocardia benzenivorans</name>
    <dbReference type="NCBI Taxonomy" id="228005"/>
    <lineage>
        <taxon>Bacteria</taxon>
        <taxon>Bacillati</taxon>
        <taxon>Actinomycetota</taxon>
        <taxon>Actinomycetes</taxon>
        <taxon>Pseudonocardiales</taxon>
        <taxon>Pseudonocardiaceae</taxon>
        <taxon>Pseudonocardia</taxon>
    </lineage>
</organism>
<evidence type="ECO:0000256" key="1">
    <source>
        <dbReference type="ARBA" id="ARBA00022801"/>
    </source>
</evidence>
<dbReference type="GO" id="GO:0016787">
    <property type="term" value="F:hydrolase activity"/>
    <property type="evidence" value="ECO:0007669"/>
    <property type="project" value="UniProtKB-KW"/>
</dbReference>
<proteinExistence type="predicted"/>
<dbReference type="Pfam" id="PF07859">
    <property type="entry name" value="Abhydrolase_3"/>
    <property type="match status" value="1"/>
</dbReference>
<evidence type="ECO:0000256" key="2">
    <source>
        <dbReference type="SAM" id="MobiDB-lite"/>
    </source>
</evidence>
<keyword evidence="5" id="KW-1185">Reference proteome</keyword>
<dbReference type="Gene3D" id="3.40.50.1820">
    <property type="entry name" value="alpha/beta hydrolase"/>
    <property type="match status" value="1"/>
</dbReference>
<dbReference type="Proteomes" id="UP001597182">
    <property type="component" value="Unassembled WGS sequence"/>
</dbReference>
<name>A0ABW3VM43_9PSEU</name>
<evidence type="ECO:0000259" key="3">
    <source>
        <dbReference type="Pfam" id="PF07859"/>
    </source>
</evidence>
<dbReference type="PANTHER" id="PTHR48081">
    <property type="entry name" value="AB HYDROLASE SUPERFAMILY PROTEIN C4A8.06C"/>
    <property type="match status" value="1"/>
</dbReference>
<feature type="region of interest" description="Disordered" evidence="2">
    <location>
        <begin position="1"/>
        <end position="24"/>
    </location>
</feature>
<dbReference type="EMBL" id="JBHTMB010000161">
    <property type="protein sequence ID" value="MFD1235388.1"/>
    <property type="molecule type" value="Genomic_DNA"/>
</dbReference>
<dbReference type="InterPro" id="IPR050300">
    <property type="entry name" value="GDXG_lipolytic_enzyme"/>
</dbReference>
<sequence>MRTVDSTTAGGPRGNGATGAPSALHPPLDAELAAVLAATPDVPTTVTPEMLGPLREAVAAGAEPLTVIAERHGVAIRTVTVPRSGVPDLELLVARPPGTPRGAAALYWIHGGGVVLGDHRFGLDLPLAWAREFGVPVVSVDYRLAPADPDPAAVEDCYAGLVWTVEHAAELAIDPSRIVLAGHSAGAGLAAGTALLARDRGGPRAVGQLLLCPMLDDRELTPASRQLDGVGVWDRTANRTAWRARLGERCGGPAVGAYSAPARATDLAGLPPAFVDVGSVDTFRDEAVGYAGRIWAAGGDAELHVWPGAYHCFEIYAPGAAISVAAVERRTAWLARVLRAG</sequence>
<accession>A0ABW3VM43</accession>
<dbReference type="SUPFAM" id="SSF53474">
    <property type="entry name" value="alpha/beta-Hydrolases"/>
    <property type="match status" value="1"/>
</dbReference>
<comment type="caution">
    <text evidence="4">The sequence shown here is derived from an EMBL/GenBank/DDBJ whole genome shotgun (WGS) entry which is preliminary data.</text>
</comment>
<dbReference type="PANTHER" id="PTHR48081:SF8">
    <property type="entry name" value="ALPHA_BETA HYDROLASE FOLD-3 DOMAIN-CONTAINING PROTEIN-RELATED"/>
    <property type="match status" value="1"/>
</dbReference>
<protein>
    <submittedName>
        <fullName evidence="4">Alpha/beta hydrolase</fullName>
    </submittedName>
</protein>
<evidence type="ECO:0000313" key="4">
    <source>
        <dbReference type="EMBL" id="MFD1235388.1"/>
    </source>
</evidence>
<dbReference type="InterPro" id="IPR029058">
    <property type="entry name" value="AB_hydrolase_fold"/>
</dbReference>
<evidence type="ECO:0000313" key="5">
    <source>
        <dbReference type="Proteomes" id="UP001597182"/>
    </source>
</evidence>
<dbReference type="RefSeq" id="WP_346093161.1">
    <property type="nucleotide sequence ID" value="NZ_BAABKS010000074.1"/>
</dbReference>